<dbReference type="SUPFAM" id="SSF51445">
    <property type="entry name" value="(Trans)glycosidases"/>
    <property type="match status" value="1"/>
</dbReference>
<comment type="caution">
    <text evidence="1">The sequence shown here is derived from an EMBL/GenBank/DDBJ whole genome shotgun (WGS) entry which is preliminary data.</text>
</comment>
<protein>
    <submittedName>
        <fullName evidence="1">Uncharacterized protein</fullName>
    </submittedName>
</protein>
<dbReference type="Gene3D" id="3.20.20.80">
    <property type="entry name" value="Glycosidases"/>
    <property type="match status" value="1"/>
</dbReference>
<dbReference type="Proteomes" id="UP001408789">
    <property type="component" value="Unassembled WGS sequence"/>
</dbReference>
<dbReference type="GO" id="GO:0004553">
    <property type="term" value="F:hydrolase activity, hydrolyzing O-glycosyl compounds"/>
    <property type="evidence" value="ECO:0007669"/>
    <property type="project" value="InterPro"/>
</dbReference>
<proteinExistence type="predicted"/>
<name>A0AAP0C9Y8_9ASTR</name>
<dbReference type="EMBL" id="JBCNJP010000027">
    <property type="protein sequence ID" value="KAK9052751.1"/>
    <property type="molecule type" value="Genomic_DNA"/>
</dbReference>
<gene>
    <name evidence="1" type="ORF">SSX86_029381</name>
</gene>
<sequence>MVDDNLPPPPVTAKLLQSTSIGKVRLYVTDPAIIKALGNTDIRITIGVADDDIPAMAVNVCFESLIAYRMSSIFESRRDFHGNVCHASRLMS</sequence>
<dbReference type="InterPro" id="IPR044965">
    <property type="entry name" value="Glyco_hydro_17_plant"/>
</dbReference>
<accession>A0AAP0C9Y8</accession>
<reference evidence="1 2" key="1">
    <citation type="submission" date="2024-04" db="EMBL/GenBank/DDBJ databases">
        <title>The reference genome of an endangered Asteraceae, Deinandra increscens subsp. villosa, native to the Central Coast of California.</title>
        <authorList>
            <person name="Guilliams M."/>
            <person name="Hasenstab-Lehman K."/>
            <person name="Meyer R."/>
            <person name="Mcevoy S."/>
        </authorList>
    </citation>
    <scope>NUCLEOTIDE SEQUENCE [LARGE SCALE GENOMIC DNA]</scope>
    <source>
        <tissue evidence="1">Leaf</tissue>
    </source>
</reference>
<dbReference type="GO" id="GO:0005975">
    <property type="term" value="P:carbohydrate metabolic process"/>
    <property type="evidence" value="ECO:0007669"/>
    <property type="project" value="InterPro"/>
</dbReference>
<dbReference type="AlphaFoldDB" id="A0AAP0C9Y8"/>
<evidence type="ECO:0000313" key="2">
    <source>
        <dbReference type="Proteomes" id="UP001408789"/>
    </source>
</evidence>
<dbReference type="InterPro" id="IPR017853">
    <property type="entry name" value="GH"/>
</dbReference>
<evidence type="ECO:0000313" key="1">
    <source>
        <dbReference type="EMBL" id="KAK9052751.1"/>
    </source>
</evidence>
<organism evidence="1 2">
    <name type="scientific">Deinandra increscens subsp. villosa</name>
    <dbReference type="NCBI Taxonomy" id="3103831"/>
    <lineage>
        <taxon>Eukaryota</taxon>
        <taxon>Viridiplantae</taxon>
        <taxon>Streptophyta</taxon>
        <taxon>Embryophyta</taxon>
        <taxon>Tracheophyta</taxon>
        <taxon>Spermatophyta</taxon>
        <taxon>Magnoliopsida</taxon>
        <taxon>eudicotyledons</taxon>
        <taxon>Gunneridae</taxon>
        <taxon>Pentapetalae</taxon>
        <taxon>asterids</taxon>
        <taxon>campanulids</taxon>
        <taxon>Asterales</taxon>
        <taxon>Asteraceae</taxon>
        <taxon>Asteroideae</taxon>
        <taxon>Heliantheae alliance</taxon>
        <taxon>Madieae</taxon>
        <taxon>Madiinae</taxon>
        <taxon>Deinandra</taxon>
    </lineage>
</organism>
<dbReference type="PANTHER" id="PTHR32227">
    <property type="entry name" value="GLUCAN ENDO-1,3-BETA-GLUCOSIDASE BG1-RELATED-RELATED"/>
    <property type="match status" value="1"/>
</dbReference>
<keyword evidence="2" id="KW-1185">Reference proteome</keyword>